<dbReference type="CDD" id="cd02947">
    <property type="entry name" value="TRX_family"/>
    <property type="match status" value="1"/>
</dbReference>
<keyword evidence="5" id="KW-1185">Reference proteome</keyword>
<dbReference type="OrthoDB" id="9808735at2"/>
<protein>
    <submittedName>
        <fullName evidence="4">Thiosulfate sulfurtransferase GlpE</fullName>
        <ecNumber evidence="4">2.8.1.1</ecNumber>
    </submittedName>
</protein>
<dbReference type="KEGG" id="fsn:GS03_01666"/>
<dbReference type="InterPro" id="IPR036873">
    <property type="entry name" value="Rhodanese-like_dom_sf"/>
</dbReference>
<reference evidence="4 5" key="1">
    <citation type="submission" date="2019-04" db="EMBL/GenBank/DDBJ databases">
        <title>Flavobacterium sp. GS03.</title>
        <authorList>
            <person name="Kim H."/>
        </authorList>
    </citation>
    <scope>NUCLEOTIDE SEQUENCE [LARGE SCALE GENOMIC DNA]</scope>
    <source>
        <strain evidence="4 5">GS03</strain>
    </source>
</reference>
<dbReference type="Pfam" id="PF00085">
    <property type="entry name" value="Thioredoxin"/>
    <property type="match status" value="1"/>
</dbReference>
<dbReference type="PANTHER" id="PTHR43031">
    <property type="entry name" value="FAD-DEPENDENT OXIDOREDUCTASE"/>
    <property type="match status" value="1"/>
</dbReference>
<dbReference type="EC" id="2.8.1.1" evidence="4"/>
<sequence>MQSKFISLLFLSFLFISCQGQTSKAIQTVDAKSFAEKLKANENPQLLDVRTPEEYSAEHIADAKNVNWNDDNFVAKAKTYDKSKPIFVYCKVGGRSSQAADKLAELGFKEIYNLDGGFMKWKALGNANSEPSGRIIGMCDQEYGELIKSGDRVMIDFNAKWCAPCKKMNPYILKFQTEMKERIKIVQLDADENKTIVEQMKLDSLPTIIVYEKGKEVWRNVGYISEEDLKKHL</sequence>
<dbReference type="Gene3D" id="3.40.30.10">
    <property type="entry name" value="Glutaredoxin"/>
    <property type="match status" value="1"/>
</dbReference>
<dbReference type="PROSITE" id="PS51352">
    <property type="entry name" value="THIOREDOXIN_2"/>
    <property type="match status" value="1"/>
</dbReference>
<evidence type="ECO:0000259" key="2">
    <source>
        <dbReference type="PROSITE" id="PS50206"/>
    </source>
</evidence>
<organism evidence="4 5">
    <name type="scientific">Flavobacterium sangjuense</name>
    <dbReference type="NCBI Taxonomy" id="2518177"/>
    <lineage>
        <taxon>Bacteria</taxon>
        <taxon>Pseudomonadati</taxon>
        <taxon>Bacteroidota</taxon>
        <taxon>Flavobacteriia</taxon>
        <taxon>Flavobacteriales</taxon>
        <taxon>Flavobacteriaceae</taxon>
        <taxon>Flavobacterium</taxon>
    </lineage>
</organism>
<keyword evidence="4" id="KW-0808">Transferase</keyword>
<dbReference type="SMART" id="SM00450">
    <property type="entry name" value="RHOD"/>
    <property type="match status" value="1"/>
</dbReference>
<dbReference type="PANTHER" id="PTHR43031:SF16">
    <property type="entry name" value="OXIDOREDUCTASE"/>
    <property type="match status" value="1"/>
</dbReference>
<dbReference type="InterPro" id="IPR013766">
    <property type="entry name" value="Thioredoxin_domain"/>
</dbReference>
<dbReference type="EMBL" id="CP038810">
    <property type="protein sequence ID" value="QBZ98161.1"/>
    <property type="molecule type" value="Genomic_DNA"/>
</dbReference>
<dbReference type="PROSITE" id="PS51257">
    <property type="entry name" value="PROKAR_LIPOPROTEIN"/>
    <property type="match status" value="1"/>
</dbReference>
<dbReference type="SUPFAM" id="SSF52821">
    <property type="entry name" value="Rhodanese/Cell cycle control phosphatase"/>
    <property type="match status" value="1"/>
</dbReference>
<proteinExistence type="predicted"/>
<dbReference type="InterPro" id="IPR001763">
    <property type="entry name" value="Rhodanese-like_dom"/>
</dbReference>
<evidence type="ECO:0000313" key="5">
    <source>
        <dbReference type="Proteomes" id="UP000296862"/>
    </source>
</evidence>
<feature type="chain" id="PRO_5020314795" evidence="1">
    <location>
        <begin position="21"/>
        <end position="233"/>
    </location>
</feature>
<dbReference type="RefSeq" id="WP_136152072.1">
    <property type="nucleotide sequence ID" value="NZ_CP038810.1"/>
</dbReference>
<dbReference type="SUPFAM" id="SSF52833">
    <property type="entry name" value="Thioredoxin-like"/>
    <property type="match status" value="1"/>
</dbReference>
<dbReference type="InterPro" id="IPR036249">
    <property type="entry name" value="Thioredoxin-like_sf"/>
</dbReference>
<dbReference type="Gene3D" id="3.40.250.10">
    <property type="entry name" value="Rhodanese-like domain"/>
    <property type="match status" value="1"/>
</dbReference>
<dbReference type="GO" id="GO:0004792">
    <property type="term" value="F:thiosulfate-cyanide sulfurtransferase activity"/>
    <property type="evidence" value="ECO:0007669"/>
    <property type="project" value="UniProtKB-EC"/>
</dbReference>
<name>A0A4P7PT91_9FLAO</name>
<gene>
    <name evidence="4" type="primary">glpE_2</name>
    <name evidence="4" type="ORF">GS03_01666</name>
</gene>
<dbReference type="PROSITE" id="PS50206">
    <property type="entry name" value="RHODANESE_3"/>
    <property type="match status" value="1"/>
</dbReference>
<evidence type="ECO:0000256" key="1">
    <source>
        <dbReference type="SAM" id="SignalP"/>
    </source>
</evidence>
<dbReference type="InterPro" id="IPR050229">
    <property type="entry name" value="GlpE_sulfurtransferase"/>
</dbReference>
<dbReference type="AlphaFoldDB" id="A0A4P7PT91"/>
<dbReference type="CDD" id="cd00158">
    <property type="entry name" value="RHOD"/>
    <property type="match status" value="1"/>
</dbReference>
<evidence type="ECO:0000259" key="3">
    <source>
        <dbReference type="PROSITE" id="PS51352"/>
    </source>
</evidence>
<feature type="signal peptide" evidence="1">
    <location>
        <begin position="1"/>
        <end position="20"/>
    </location>
</feature>
<feature type="domain" description="Thioredoxin" evidence="3">
    <location>
        <begin position="97"/>
        <end position="233"/>
    </location>
</feature>
<dbReference type="Pfam" id="PF00581">
    <property type="entry name" value="Rhodanese"/>
    <property type="match status" value="1"/>
</dbReference>
<feature type="domain" description="Rhodanese" evidence="2">
    <location>
        <begin position="40"/>
        <end position="130"/>
    </location>
</feature>
<accession>A0A4P7PT91</accession>
<keyword evidence="1" id="KW-0732">Signal</keyword>
<dbReference type="Proteomes" id="UP000296862">
    <property type="component" value="Chromosome"/>
</dbReference>
<evidence type="ECO:0000313" key="4">
    <source>
        <dbReference type="EMBL" id="QBZ98161.1"/>
    </source>
</evidence>